<comment type="caution">
    <text evidence="1">The sequence shown here is derived from an EMBL/GenBank/DDBJ whole genome shotgun (WGS) entry which is preliminary data.</text>
</comment>
<reference evidence="1 2" key="1">
    <citation type="journal article" date="2012" name="Science">
        <title>Ecological populations of bacteria act as socially cohesive units of antibiotic production and resistance.</title>
        <authorList>
            <person name="Cordero O.X."/>
            <person name="Wildschutte H."/>
            <person name="Kirkup B."/>
            <person name="Proehl S."/>
            <person name="Ngo L."/>
            <person name="Hussain F."/>
            <person name="Le Roux F."/>
            <person name="Mincer T."/>
            <person name="Polz M.F."/>
        </authorList>
    </citation>
    <scope>NUCLEOTIDE SEQUENCE [LARGE SCALE GENOMIC DNA]</scope>
    <source>
        <strain evidence="1 2">FF-238</strain>
    </source>
</reference>
<accession>A0A1E5D4T9</accession>
<evidence type="ECO:0000313" key="1">
    <source>
        <dbReference type="EMBL" id="OEE78599.1"/>
    </source>
</evidence>
<organism evidence="1 2">
    <name type="scientific">Vibrio genomosp. F6 str. FF-238</name>
    <dbReference type="NCBI Taxonomy" id="1191298"/>
    <lineage>
        <taxon>Bacteria</taxon>
        <taxon>Pseudomonadati</taxon>
        <taxon>Pseudomonadota</taxon>
        <taxon>Gammaproteobacteria</taxon>
        <taxon>Vibrionales</taxon>
        <taxon>Vibrionaceae</taxon>
        <taxon>Vibrio</taxon>
    </lineage>
</organism>
<gene>
    <name evidence="1" type="ORF">A130_13090</name>
</gene>
<dbReference type="AlphaFoldDB" id="A0A1E5D4T9"/>
<dbReference type="RefSeq" id="WP_017051260.1">
    <property type="nucleotide sequence ID" value="NZ_AJYW02000043.1"/>
</dbReference>
<keyword evidence="2" id="KW-1185">Reference proteome</keyword>
<name>A0A1E5D4T9_9VIBR</name>
<protein>
    <submittedName>
        <fullName evidence="1">Uncharacterized protein</fullName>
    </submittedName>
</protein>
<sequence length="87" mass="9997">MKSGSPKDYSESMYKFYFEVGEWEGHALAVIESFLGHSHSKNIIHLEFGYELTMPIQCAPDLVTLLNEKNIAIYQVVRGAKTEESWR</sequence>
<dbReference type="EMBL" id="AJYW02000043">
    <property type="protein sequence ID" value="OEE78599.1"/>
    <property type="molecule type" value="Genomic_DNA"/>
</dbReference>
<dbReference type="Proteomes" id="UP000094165">
    <property type="component" value="Unassembled WGS sequence"/>
</dbReference>
<evidence type="ECO:0000313" key="2">
    <source>
        <dbReference type="Proteomes" id="UP000094165"/>
    </source>
</evidence>
<proteinExistence type="predicted"/>